<accession>A0A916Z7V1</accession>
<evidence type="ECO:0008006" key="3">
    <source>
        <dbReference type="Google" id="ProtNLM"/>
    </source>
</evidence>
<dbReference type="EMBL" id="BMKK01000017">
    <property type="protein sequence ID" value="GGD80819.1"/>
    <property type="molecule type" value="Genomic_DNA"/>
</dbReference>
<dbReference type="InterPro" id="IPR019054">
    <property type="entry name" value="Restrct_endonuc_II_AccI"/>
</dbReference>
<dbReference type="Pfam" id="PF09545">
    <property type="entry name" value="RE_AccI"/>
    <property type="match status" value="1"/>
</dbReference>
<reference evidence="1" key="1">
    <citation type="journal article" date="2014" name="Int. J. Syst. Evol. Microbiol.">
        <title>Complete genome sequence of Corynebacterium casei LMG S-19264T (=DSM 44701T), isolated from a smear-ripened cheese.</title>
        <authorList>
            <consortium name="US DOE Joint Genome Institute (JGI-PGF)"/>
            <person name="Walter F."/>
            <person name="Albersmeier A."/>
            <person name="Kalinowski J."/>
            <person name="Ruckert C."/>
        </authorList>
    </citation>
    <scope>NUCLEOTIDE SEQUENCE</scope>
    <source>
        <strain evidence="1">CGMCC 1.15958</strain>
    </source>
</reference>
<proteinExistence type="predicted"/>
<organism evidence="1 2">
    <name type="scientific">Emticicia aquatilis</name>
    <dbReference type="NCBI Taxonomy" id="1537369"/>
    <lineage>
        <taxon>Bacteria</taxon>
        <taxon>Pseudomonadati</taxon>
        <taxon>Bacteroidota</taxon>
        <taxon>Cytophagia</taxon>
        <taxon>Cytophagales</taxon>
        <taxon>Leadbetterellaceae</taxon>
        <taxon>Emticicia</taxon>
    </lineage>
</organism>
<protein>
    <recommendedName>
        <fullName evidence="3">AccI family restriction endonuclease</fullName>
    </recommendedName>
</protein>
<evidence type="ECO:0000313" key="1">
    <source>
        <dbReference type="EMBL" id="GGD80819.1"/>
    </source>
</evidence>
<reference evidence="1" key="2">
    <citation type="submission" date="2020-09" db="EMBL/GenBank/DDBJ databases">
        <authorList>
            <person name="Sun Q."/>
            <person name="Zhou Y."/>
        </authorList>
    </citation>
    <scope>NUCLEOTIDE SEQUENCE</scope>
    <source>
        <strain evidence="1">CGMCC 1.15958</strain>
    </source>
</reference>
<dbReference type="RefSeq" id="WP_188770910.1">
    <property type="nucleotide sequence ID" value="NZ_BMKK01000017.1"/>
</dbReference>
<dbReference type="AlphaFoldDB" id="A0A916Z7V1"/>
<evidence type="ECO:0000313" key="2">
    <source>
        <dbReference type="Proteomes" id="UP000609064"/>
    </source>
</evidence>
<comment type="caution">
    <text evidence="1">The sequence shown here is derived from an EMBL/GenBank/DDBJ whole genome shotgun (WGS) entry which is preliminary data.</text>
</comment>
<dbReference type="Proteomes" id="UP000609064">
    <property type="component" value="Unassembled WGS sequence"/>
</dbReference>
<name>A0A916Z7V1_9BACT</name>
<gene>
    <name evidence="1" type="ORF">GCM10011514_51190</name>
</gene>
<sequence length="371" mass="42689">MNYYERIRELTKSVPVELVDFEQPRDPARTPTQASSNFITNKEQGDWAENLVTRAINETSNNFIAVKYGKSDDLVAGEDGFDTFYQDFQTELDTIGKRPDLLIFKKVDFDSSLGFDISQIPHNQITNYVKKAVAGIEVRSSAFLIDRYEEAMQVRTEKFTQIALQIKDQILSEFLDVLQHPARQSYIDLLNGITSKTLNITDFRTPSWSSSERLIQVKELFKQLKIAIKEIQKRDYLSITPKVEDIKVVYKWIETFNVPHFYFQVFFDKVYGISFEQILTIISDSDNDGVIFSVETDTKNQNKTTIKINSKSGIPIASRVDEPLHESVRKEMDRGRLLFYVTFKGGTAYLNIENLKTILGIKTGDDSQNDF</sequence>
<keyword evidence="2" id="KW-1185">Reference proteome</keyword>